<evidence type="ECO:0000313" key="2">
    <source>
        <dbReference type="Proteomes" id="UP000219338"/>
    </source>
</evidence>
<protein>
    <submittedName>
        <fullName evidence="1">Uncharacterized protein</fullName>
    </submittedName>
</protein>
<dbReference type="AlphaFoldDB" id="A0A284QXJ7"/>
<proteinExistence type="predicted"/>
<gene>
    <name evidence="1" type="ORF">ARMOST_04498</name>
</gene>
<accession>A0A284QXJ7</accession>
<reference evidence="2" key="1">
    <citation type="journal article" date="2017" name="Nat. Ecol. Evol.">
        <title>Genome expansion and lineage-specific genetic innovations in the forest pathogenic fungi Armillaria.</title>
        <authorList>
            <person name="Sipos G."/>
            <person name="Prasanna A.N."/>
            <person name="Walter M.C."/>
            <person name="O'Connor E."/>
            <person name="Balint B."/>
            <person name="Krizsan K."/>
            <person name="Kiss B."/>
            <person name="Hess J."/>
            <person name="Varga T."/>
            <person name="Slot J."/>
            <person name="Riley R."/>
            <person name="Boka B."/>
            <person name="Rigling D."/>
            <person name="Barry K."/>
            <person name="Lee J."/>
            <person name="Mihaltcheva S."/>
            <person name="LaButti K."/>
            <person name="Lipzen A."/>
            <person name="Waldron R."/>
            <person name="Moloney N.M."/>
            <person name="Sperisen C."/>
            <person name="Kredics L."/>
            <person name="Vagvoelgyi C."/>
            <person name="Patrignani A."/>
            <person name="Fitzpatrick D."/>
            <person name="Nagy I."/>
            <person name="Doyle S."/>
            <person name="Anderson J.B."/>
            <person name="Grigoriev I.V."/>
            <person name="Gueldener U."/>
            <person name="Muensterkoetter M."/>
            <person name="Nagy L.G."/>
        </authorList>
    </citation>
    <scope>NUCLEOTIDE SEQUENCE [LARGE SCALE GENOMIC DNA]</scope>
    <source>
        <strain evidence="2">C18/9</strain>
    </source>
</reference>
<keyword evidence="2" id="KW-1185">Reference proteome</keyword>
<evidence type="ECO:0000313" key="1">
    <source>
        <dbReference type="EMBL" id="SJL01180.1"/>
    </source>
</evidence>
<sequence>MGGTARILGRIYGGEELIRRFMEGPSILVRQHLLGETDTDVVDGIGLIWDRVTPGELDVLHGCMVGPGDVKHSLYPTQDIVQEGIPTSWSSFVHDTFKKISAEVDTGTAVAHSSLEWLQYLGQKYGDLFKKISIVPADTSNSGYLPGAIDYQYGHALCKEAFSYSWHWSRLDDLSIPLPLQNAFP</sequence>
<name>A0A284QXJ7_ARMOS</name>
<dbReference type="Proteomes" id="UP000219338">
    <property type="component" value="Unassembled WGS sequence"/>
</dbReference>
<organism evidence="1 2">
    <name type="scientific">Armillaria ostoyae</name>
    <name type="common">Armillaria root rot fungus</name>
    <dbReference type="NCBI Taxonomy" id="47428"/>
    <lineage>
        <taxon>Eukaryota</taxon>
        <taxon>Fungi</taxon>
        <taxon>Dikarya</taxon>
        <taxon>Basidiomycota</taxon>
        <taxon>Agaricomycotina</taxon>
        <taxon>Agaricomycetes</taxon>
        <taxon>Agaricomycetidae</taxon>
        <taxon>Agaricales</taxon>
        <taxon>Marasmiineae</taxon>
        <taxon>Physalacriaceae</taxon>
        <taxon>Armillaria</taxon>
    </lineage>
</organism>
<dbReference type="EMBL" id="FUEG01000003">
    <property type="protein sequence ID" value="SJL01180.1"/>
    <property type="molecule type" value="Genomic_DNA"/>
</dbReference>
<dbReference type="OrthoDB" id="3059469at2759"/>